<comment type="similarity">
    <text evidence="2">Belongs to the glycosyltransferase 6 family.</text>
</comment>
<dbReference type="GO" id="GO:0016020">
    <property type="term" value="C:membrane"/>
    <property type="evidence" value="ECO:0007669"/>
    <property type="project" value="UniProtKB-SubCell"/>
</dbReference>
<dbReference type="Proteomes" id="UP000007646">
    <property type="component" value="Unassembled WGS sequence"/>
</dbReference>
<evidence type="ECO:0000256" key="7">
    <source>
        <dbReference type="PIRSR" id="PIRSR605076-2"/>
    </source>
</evidence>
<feature type="binding site" evidence="8">
    <location>
        <position position="201"/>
    </location>
    <ligand>
        <name>Mn(2+)</name>
        <dbReference type="ChEBI" id="CHEBI:29035"/>
    </ligand>
</feature>
<keyword evidence="8" id="KW-0464">Manganese</keyword>
<dbReference type="GO" id="GO:0005794">
    <property type="term" value="C:Golgi apparatus"/>
    <property type="evidence" value="ECO:0007669"/>
    <property type="project" value="TreeGrafter"/>
</dbReference>
<evidence type="ECO:0000256" key="9">
    <source>
        <dbReference type="SAM" id="Phobius"/>
    </source>
</evidence>
<reference evidence="10" key="2">
    <citation type="submission" date="2025-08" db="UniProtKB">
        <authorList>
            <consortium name="Ensembl"/>
        </authorList>
    </citation>
    <scope>IDENTIFICATION</scope>
    <source>
        <strain evidence="10">Isolate ISIS603380</strain>
    </source>
</reference>
<reference evidence="10 11" key="1">
    <citation type="submission" date="2009-06" db="EMBL/GenBank/DDBJ databases">
        <title>The Genome Sequence of Loxodonta africana (African elephant).</title>
        <authorList>
            <person name="Di Palma F."/>
            <person name="Heiman D."/>
            <person name="Young S."/>
            <person name="Johnson J."/>
            <person name="Lander E.S."/>
            <person name="Lindblad-Toh K."/>
        </authorList>
    </citation>
    <scope>NUCLEOTIDE SEQUENCE [LARGE SCALE GENOMIC DNA]</scope>
    <source>
        <strain evidence="10 11">Isolate ISIS603380</strain>
    </source>
</reference>
<dbReference type="GeneTree" id="ENSGT00950000182858"/>
<dbReference type="InParanoid" id="G3TYL9"/>
<feature type="binding site" evidence="7">
    <location>
        <position position="279"/>
    </location>
    <ligand>
        <name>an alpha-L-fucosyl-(1-&gt;2)-beta-D-galactosyl derivative</name>
        <dbReference type="ChEBI" id="CHEBI:140327"/>
    </ligand>
</feature>
<protein>
    <submittedName>
        <fullName evidence="10">Uncharacterized protein</fullName>
    </submittedName>
</protein>
<dbReference type="InterPro" id="IPR005076">
    <property type="entry name" value="Glyco_trans_6"/>
</dbReference>
<feature type="transmembrane region" description="Helical" evidence="9">
    <location>
        <begin position="12"/>
        <end position="33"/>
    </location>
</feature>
<keyword evidence="11" id="KW-1185">Reference proteome</keyword>
<reference evidence="10" key="3">
    <citation type="submission" date="2025-09" db="UniProtKB">
        <authorList>
            <consortium name="Ensembl"/>
        </authorList>
    </citation>
    <scope>IDENTIFICATION</scope>
    <source>
        <strain evidence="10">Isolate ISIS603380</strain>
    </source>
</reference>
<dbReference type="AlphaFoldDB" id="G3TYL9"/>
<dbReference type="PANTHER" id="PTHR10462">
    <property type="entry name" value="GLYCOSYLTRANSFERASE-RELATED"/>
    <property type="match status" value="1"/>
</dbReference>
<sequence length="328" mass="38392">WTLARKPKCYLFYPVTFLLLITLALTFFGYYLLLLRNQRFRANGVIKELNDLQVVKLSRMVYPPPDLISLFRENVLLILWLAPFVWEGTSNTHILNEQFWLQNATIGLTMFAVKKVCGLSEAAPRDRRGHVMVEHRVNCCVFADQPDVIPQVLLPEGRWMIIFEVWDYAGWQDSSMLHLEVINNFSEQHFLQEEDYLLCADGNLKFNDHVGVEILLVHHLACWLLQAQSQVYISEDEGDFYYTGFWGGGWCQVYRLTKACHQVTMVDQANDIEAVWHEESHLSKYLLYHKPTKSLSPEYVWNNQLLGWSTMMKRMRNVDPENHQAICN</sequence>
<evidence type="ECO:0000256" key="4">
    <source>
        <dbReference type="ARBA" id="ARBA00022679"/>
    </source>
</evidence>
<feature type="binding site" evidence="7">
    <location>
        <begin position="111"/>
        <end position="113"/>
    </location>
    <ligand>
        <name>UDP-N-acetyl-alpha-D-galactosamine</name>
        <dbReference type="ChEBI" id="CHEBI:67138"/>
    </ligand>
</feature>
<dbReference type="PANTHER" id="PTHR10462:SF29">
    <property type="entry name" value="HISTO-BLOOD GROUP ABO SYSTEM TRANSFERASE"/>
    <property type="match status" value="1"/>
</dbReference>
<keyword evidence="9" id="KW-0812">Transmembrane</keyword>
<dbReference type="InterPro" id="IPR029044">
    <property type="entry name" value="Nucleotide-diphossugar_trans"/>
</dbReference>
<keyword evidence="8" id="KW-0479">Metal-binding</keyword>
<evidence type="ECO:0000313" key="10">
    <source>
        <dbReference type="Ensembl" id="ENSLAFP00000020677.1"/>
    </source>
</evidence>
<feature type="active site" description="Nucleophile" evidence="6">
    <location>
        <position position="279"/>
    </location>
</feature>
<dbReference type="SUPFAM" id="SSF53448">
    <property type="entry name" value="Nucleotide-diphospho-sugar transferases"/>
    <property type="match status" value="1"/>
</dbReference>
<evidence type="ECO:0000256" key="5">
    <source>
        <dbReference type="ARBA" id="ARBA00022968"/>
    </source>
</evidence>
<evidence type="ECO:0000256" key="2">
    <source>
        <dbReference type="ARBA" id="ARBA00010413"/>
    </source>
</evidence>
<organism evidence="10 11">
    <name type="scientific">Loxodonta africana</name>
    <name type="common">African elephant</name>
    <dbReference type="NCBI Taxonomy" id="9785"/>
    <lineage>
        <taxon>Eukaryota</taxon>
        <taxon>Metazoa</taxon>
        <taxon>Chordata</taxon>
        <taxon>Craniata</taxon>
        <taxon>Vertebrata</taxon>
        <taxon>Euteleostomi</taxon>
        <taxon>Mammalia</taxon>
        <taxon>Eutheria</taxon>
        <taxon>Afrotheria</taxon>
        <taxon>Proboscidea</taxon>
        <taxon>Elephantidae</taxon>
        <taxon>Loxodonta</taxon>
    </lineage>
</organism>
<evidence type="ECO:0000313" key="11">
    <source>
        <dbReference type="Proteomes" id="UP000007646"/>
    </source>
</evidence>
<evidence type="ECO:0000256" key="3">
    <source>
        <dbReference type="ARBA" id="ARBA00022676"/>
    </source>
</evidence>
<keyword evidence="9" id="KW-1133">Transmembrane helix</keyword>
<evidence type="ECO:0000256" key="1">
    <source>
        <dbReference type="ARBA" id="ARBA00004606"/>
    </source>
</evidence>
<dbReference type="GO" id="GO:0031982">
    <property type="term" value="C:vesicle"/>
    <property type="evidence" value="ECO:0007669"/>
    <property type="project" value="TreeGrafter"/>
</dbReference>
<dbReference type="GO" id="GO:0005975">
    <property type="term" value="P:carbohydrate metabolic process"/>
    <property type="evidence" value="ECO:0007669"/>
    <property type="project" value="InterPro"/>
</dbReference>
<keyword evidence="5" id="KW-0735">Signal-anchor</keyword>
<dbReference type="eggNOG" id="ENOG502QQAJ">
    <property type="taxonomic scope" value="Eukaryota"/>
</dbReference>
<dbReference type="GO" id="GO:0004380">
    <property type="term" value="F:glycoprotein-fucosylgalactoside alpha-N-acetylgalactosaminyltransferase activity"/>
    <property type="evidence" value="ECO:0007669"/>
    <property type="project" value="TreeGrafter"/>
</dbReference>
<comment type="cofactor">
    <cofactor evidence="8">
        <name>Mn(2+)</name>
        <dbReference type="ChEBI" id="CHEBI:29035"/>
    </cofactor>
    <text evidence="8">Binds 1 Mn(2+) ion per subunit.</text>
</comment>
<keyword evidence="4" id="KW-0808">Transferase</keyword>
<dbReference type="HOGENOM" id="CLU_062445_0_1_1"/>
<keyword evidence="9" id="KW-0472">Membrane</keyword>
<dbReference type="Ensembl" id="ENSLAFT00000027832.1">
    <property type="protein sequence ID" value="ENSLAFP00000020677.1"/>
    <property type="gene ID" value="ENSLAFG00000029580.1"/>
</dbReference>
<keyword evidence="3" id="KW-0328">Glycosyltransferase</keyword>
<dbReference type="Pfam" id="PF03414">
    <property type="entry name" value="Glyco_transf_6"/>
    <property type="match status" value="1"/>
</dbReference>
<proteinExistence type="inferred from homology"/>
<evidence type="ECO:0000256" key="8">
    <source>
        <dbReference type="PIRSR" id="PIRSR605076-3"/>
    </source>
</evidence>
<dbReference type="GO" id="GO:0046872">
    <property type="term" value="F:metal ion binding"/>
    <property type="evidence" value="ECO:0007669"/>
    <property type="project" value="UniProtKB-KW"/>
</dbReference>
<dbReference type="Gene3D" id="3.90.550.10">
    <property type="entry name" value="Spore Coat Polysaccharide Biosynthesis Protein SpsA, Chain A"/>
    <property type="match status" value="1"/>
</dbReference>
<name>G3TYL9_LOXAF</name>
<comment type="subcellular location">
    <subcellularLocation>
        <location evidence="1">Membrane</location>
        <topology evidence="1">Single-pass type II membrane protein</topology>
    </subcellularLocation>
</comment>
<evidence type="ECO:0000256" key="6">
    <source>
        <dbReference type="PIRSR" id="PIRSR605076-1"/>
    </source>
</evidence>
<accession>G3TYL9</accession>